<name>A0ABN3UQD1_9ACTN</name>
<dbReference type="Pfam" id="PF19692">
    <property type="entry name" value="DUF6193"/>
    <property type="match status" value="1"/>
</dbReference>
<dbReference type="EMBL" id="BAAATZ010000034">
    <property type="protein sequence ID" value="GAA2737251.1"/>
    <property type="molecule type" value="Genomic_DNA"/>
</dbReference>
<accession>A0ABN3UQD1</accession>
<evidence type="ECO:0000313" key="2">
    <source>
        <dbReference type="Proteomes" id="UP001501842"/>
    </source>
</evidence>
<organism evidence="1 2">
    <name type="scientific">Actinocorallia aurantiaca</name>
    <dbReference type="NCBI Taxonomy" id="46204"/>
    <lineage>
        <taxon>Bacteria</taxon>
        <taxon>Bacillati</taxon>
        <taxon>Actinomycetota</taxon>
        <taxon>Actinomycetes</taxon>
        <taxon>Streptosporangiales</taxon>
        <taxon>Thermomonosporaceae</taxon>
        <taxon>Actinocorallia</taxon>
    </lineage>
</organism>
<protein>
    <submittedName>
        <fullName evidence="1">Uncharacterized protein</fullName>
    </submittedName>
</protein>
<reference evidence="1 2" key="1">
    <citation type="journal article" date="2019" name="Int. J. Syst. Evol. Microbiol.">
        <title>The Global Catalogue of Microorganisms (GCM) 10K type strain sequencing project: providing services to taxonomists for standard genome sequencing and annotation.</title>
        <authorList>
            <consortium name="The Broad Institute Genomics Platform"/>
            <consortium name="The Broad Institute Genome Sequencing Center for Infectious Disease"/>
            <person name="Wu L."/>
            <person name="Ma J."/>
        </authorList>
    </citation>
    <scope>NUCLEOTIDE SEQUENCE [LARGE SCALE GENOMIC DNA]</scope>
    <source>
        <strain evidence="1 2">JCM 8201</strain>
    </source>
</reference>
<comment type="caution">
    <text evidence="1">The sequence shown here is derived from an EMBL/GenBank/DDBJ whole genome shotgun (WGS) entry which is preliminary data.</text>
</comment>
<gene>
    <name evidence="1" type="ORF">GCM10010439_66540</name>
</gene>
<dbReference type="InterPro" id="IPR045682">
    <property type="entry name" value="DUF6193"/>
</dbReference>
<proteinExistence type="predicted"/>
<sequence length="226" mass="24781">MKGRIRVTGQDDAALMPVRHPHLLYRVEQGIGRILVTGSPVTERPMTRRWISEAPSKTVKSFPRLWSSSDAFSVFTEQRRNRTTCLALAAHAHLHTGMMAAMTTDTPGQAIVEAAWRDVRNGGGVRTELIDAAYAEPRLRELFPWTGMGELHFSRCTGNRWTWDIPYIGPTRDGGYCVEGPLRTETVGSAADAAQAVAMVVERLPANCGPAFIGTPEELAAHEAKG</sequence>
<dbReference type="Proteomes" id="UP001501842">
    <property type="component" value="Unassembled WGS sequence"/>
</dbReference>
<keyword evidence="2" id="KW-1185">Reference proteome</keyword>
<evidence type="ECO:0000313" key="1">
    <source>
        <dbReference type="EMBL" id="GAA2737251.1"/>
    </source>
</evidence>